<dbReference type="Proteomes" id="UP000652681">
    <property type="component" value="Unassembled WGS sequence"/>
</dbReference>
<evidence type="ECO:0000313" key="2">
    <source>
        <dbReference type="Proteomes" id="UP000652681"/>
    </source>
</evidence>
<proteinExistence type="predicted"/>
<comment type="caution">
    <text evidence="1">The sequence shown here is derived from an EMBL/GenBank/DDBJ whole genome shotgun (WGS) entry which is preliminary data.</text>
</comment>
<dbReference type="RefSeq" id="WP_216714819.1">
    <property type="nucleotide sequence ID" value="NZ_JACVEL010000020.1"/>
</dbReference>
<gene>
    <name evidence="1" type="ORF">H9Y05_15645</name>
</gene>
<name>A0A8J6PG42_9FLAO</name>
<keyword evidence="2" id="KW-1185">Reference proteome</keyword>
<dbReference type="AlphaFoldDB" id="A0A8J6PG42"/>
<dbReference type="EMBL" id="JACVEL010000020">
    <property type="protein sequence ID" value="MBC9813910.1"/>
    <property type="molecule type" value="Genomic_DNA"/>
</dbReference>
<sequence length="101" mass="11840">MQVFITYDVSNGRDDVKRALLEIGFDDNWEYDYDKYYLPNSSLCHPDLQSTHTANKLFHNVIKQLNKNREATDQIEPLRFIALRVDPWSGIPGEKHSNSRE</sequence>
<protein>
    <submittedName>
        <fullName evidence="1">Uncharacterized protein</fullName>
    </submittedName>
</protein>
<reference evidence="1" key="1">
    <citation type="submission" date="2020-09" db="EMBL/GenBank/DDBJ databases">
        <title>Taishania pollutisoli gen. nov., sp. nov., Isolated from Tetrabromobisphenol A-Contaminated Soil.</title>
        <authorList>
            <person name="Chen Q."/>
        </authorList>
    </citation>
    <scope>NUCLEOTIDE SEQUENCE</scope>
    <source>
        <strain evidence="1">CZZ-1</strain>
    </source>
</reference>
<organism evidence="1 2">
    <name type="scientific">Taishania pollutisoli</name>
    <dbReference type="NCBI Taxonomy" id="2766479"/>
    <lineage>
        <taxon>Bacteria</taxon>
        <taxon>Pseudomonadati</taxon>
        <taxon>Bacteroidota</taxon>
        <taxon>Flavobacteriia</taxon>
        <taxon>Flavobacteriales</taxon>
        <taxon>Crocinitomicaceae</taxon>
        <taxon>Taishania</taxon>
    </lineage>
</organism>
<evidence type="ECO:0000313" key="1">
    <source>
        <dbReference type="EMBL" id="MBC9813910.1"/>
    </source>
</evidence>
<accession>A0A8J6PG42</accession>